<dbReference type="EMBL" id="CCAG010011621">
    <property type="status" value="NOT_ANNOTATED_CDS"/>
    <property type="molecule type" value="Genomic_DNA"/>
</dbReference>
<feature type="region of interest" description="Disordered" evidence="1">
    <location>
        <begin position="218"/>
        <end position="280"/>
    </location>
</feature>
<protein>
    <submittedName>
        <fullName evidence="2">Uncharacterized protein</fullName>
    </submittedName>
</protein>
<sequence length="426" mass="48611">MHGLWQLKLTNWRRAYPLKDFNVLQTPKAWLHYGYQVFWEAYRIQEIKVLIYSIKVLRTHIINMPWEPTTDFEDEIVSLQPQHDFIFPSLSEQPFQPRPQAHIEYALSRKNRGNSEHKSPNKVNSKLELIGEIQRIAGSKPLGEQPTLDDWDDTTTLEQESIAMMRHYGYHTCTDEPFNADVTYATHPVKKGVDIVLIGRGRKFPVLLDEDLFELKPKPKLDNVDSNSNADNRHRSLNDVGDNSKLGLPPVVTTLAGSSNNSSSRTDESDKDSNTPILPYKLAEKQRHNLLLEGEGMDFYKKLDDETSSMSDEQSMYETACSSSVYESSNEMSFKSFNSWPALKSPKKSTKNSSFKINASNTDTSAVQSISYASVVTKSEKKSEPKPGKKKAKNENEISSETAYSFPLQRFLTSRQIYKNKKRGQP</sequence>
<accession>A0A1B0FQ95</accession>
<feature type="region of interest" description="Disordered" evidence="1">
    <location>
        <begin position="374"/>
        <end position="401"/>
    </location>
</feature>
<dbReference type="Proteomes" id="UP000092444">
    <property type="component" value="Unassembled WGS sequence"/>
</dbReference>
<dbReference type="AlphaFoldDB" id="A0A1B0FQ95"/>
<evidence type="ECO:0000256" key="1">
    <source>
        <dbReference type="SAM" id="MobiDB-lite"/>
    </source>
</evidence>
<dbReference type="STRING" id="37546.A0A1B0FQ95"/>
<evidence type="ECO:0000313" key="2">
    <source>
        <dbReference type="EnsemblMetazoa" id="GMOY006083-PA"/>
    </source>
</evidence>
<name>A0A1B0FQ95_GLOMM</name>
<keyword evidence="3" id="KW-1185">Reference proteome</keyword>
<proteinExistence type="predicted"/>
<dbReference type="EnsemblMetazoa" id="GMOY006083-RA">
    <property type="protein sequence ID" value="GMOY006083-PA"/>
    <property type="gene ID" value="GMOY006083"/>
</dbReference>
<evidence type="ECO:0000313" key="3">
    <source>
        <dbReference type="Proteomes" id="UP000092444"/>
    </source>
</evidence>
<reference evidence="2" key="1">
    <citation type="submission" date="2020-05" db="UniProtKB">
        <authorList>
            <consortium name="EnsemblMetazoa"/>
        </authorList>
    </citation>
    <scope>IDENTIFICATION</scope>
    <source>
        <strain evidence="2">Yale</strain>
    </source>
</reference>
<feature type="compositionally biased region" description="Basic and acidic residues" evidence="1">
    <location>
        <begin position="378"/>
        <end position="387"/>
    </location>
</feature>
<dbReference type="VEuPathDB" id="VectorBase:GMOY006083"/>
<organism evidence="2 3">
    <name type="scientific">Glossina morsitans morsitans</name>
    <name type="common">Savannah tsetse fly</name>
    <dbReference type="NCBI Taxonomy" id="37546"/>
    <lineage>
        <taxon>Eukaryota</taxon>
        <taxon>Metazoa</taxon>
        <taxon>Ecdysozoa</taxon>
        <taxon>Arthropoda</taxon>
        <taxon>Hexapoda</taxon>
        <taxon>Insecta</taxon>
        <taxon>Pterygota</taxon>
        <taxon>Neoptera</taxon>
        <taxon>Endopterygota</taxon>
        <taxon>Diptera</taxon>
        <taxon>Brachycera</taxon>
        <taxon>Muscomorpha</taxon>
        <taxon>Hippoboscoidea</taxon>
        <taxon>Glossinidae</taxon>
        <taxon>Glossina</taxon>
    </lineage>
</organism>